<evidence type="ECO:0000313" key="7">
    <source>
        <dbReference type="Proteomes" id="UP000245362"/>
    </source>
</evidence>
<organism evidence="6 7">
    <name type="scientific">Vibrio albus</name>
    <dbReference type="NCBI Taxonomy" id="2200953"/>
    <lineage>
        <taxon>Bacteria</taxon>
        <taxon>Pseudomonadati</taxon>
        <taxon>Pseudomonadota</taxon>
        <taxon>Gammaproteobacteria</taxon>
        <taxon>Vibrionales</taxon>
        <taxon>Vibrionaceae</taxon>
        <taxon>Vibrio</taxon>
    </lineage>
</organism>
<name>A0A2U3B5U7_9VIBR</name>
<dbReference type="PANTHER" id="PTHR45138:SF9">
    <property type="entry name" value="DIGUANYLATE CYCLASE DGCM-RELATED"/>
    <property type="match status" value="1"/>
</dbReference>
<dbReference type="PANTHER" id="PTHR45138">
    <property type="entry name" value="REGULATORY COMPONENTS OF SENSORY TRANSDUCTION SYSTEM"/>
    <property type="match status" value="1"/>
</dbReference>
<dbReference type="SUPFAM" id="SSF55073">
    <property type="entry name" value="Nucleotide cyclase"/>
    <property type="match status" value="1"/>
</dbReference>
<feature type="transmembrane region" description="Helical" evidence="4">
    <location>
        <begin position="105"/>
        <end position="125"/>
    </location>
</feature>
<comment type="cofactor">
    <cofactor evidence="1">
        <name>Mg(2+)</name>
        <dbReference type="ChEBI" id="CHEBI:18420"/>
    </cofactor>
</comment>
<evidence type="ECO:0000256" key="2">
    <source>
        <dbReference type="ARBA" id="ARBA00012528"/>
    </source>
</evidence>
<proteinExistence type="predicted"/>
<dbReference type="CDD" id="cd01949">
    <property type="entry name" value="GGDEF"/>
    <property type="match status" value="1"/>
</dbReference>
<evidence type="ECO:0000259" key="5">
    <source>
        <dbReference type="PROSITE" id="PS50887"/>
    </source>
</evidence>
<dbReference type="AlphaFoldDB" id="A0A2U3B5U7"/>
<dbReference type="InterPro" id="IPR000160">
    <property type="entry name" value="GGDEF_dom"/>
</dbReference>
<dbReference type="InterPro" id="IPR050469">
    <property type="entry name" value="Diguanylate_Cyclase"/>
</dbReference>
<comment type="caution">
    <text evidence="6">The sequence shown here is derived from an EMBL/GenBank/DDBJ whole genome shotgun (WGS) entry which is preliminary data.</text>
</comment>
<feature type="transmembrane region" description="Helical" evidence="4">
    <location>
        <begin position="32"/>
        <end position="52"/>
    </location>
</feature>
<feature type="transmembrane region" description="Helical" evidence="4">
    <location>
        <begin position="137"/>
        <end position="154"/>
    </location>
</feature>
<comment type="catalytic activity">
    <reaction evidence="3">
        <text>2 GTP = 3',3'-c-di-GMP + 2 diphosphate</text>
        <dbReference type="Rhea" id="RHEA:24898"/>
        <dbReference type="ChEBI" id="CHEBI:33019"/>
        <dbReference type="ChEBI" id="CHEBI:37565"/>
        <dbReference type="ChEBI" id="CHEBI:58805"/>
        <dbReference type="EC" id="2.7.7.65"/>
    </reaction>
</comment>
<keyword evidence="7" id="KW-1185">Reference proteome</keyword>
<reference evidence="6 7" key="1">
    <citation type="submission" date="2018-05" db="EMBL/GenBank/DDBJ databases">
        <title>Vibrio limimaris sp. nov., isolated from marine sediment.</title>
        <authorList>
            <person name="Li C.-M."/>
        </authorList>
    </citation>
    <scope>NUCLEOTIDE SEQUENCE [LARGE SCALE GENOMIC DNA]</scope>
    <source>
        <strain evidence="6 7">E4404</strain>
    </source>
</reference>
<dbReference type="FunFam" id="3.30.70.270:FF:000001">
    <property type="entry name" value="Diguanylate cyclase domain protein"/>
    <property type="match status" value="1"/>
</dbReference>
<dbReference type="PROSITE" id="PS50887">
    <property type="entry name" value="GGDEF"/>
    <property type="match status" value="1"/>
</dbReference>
<dbReference type="Gene3D" id="3.30.70.270">
    <property type="match status" value="1"/>
</dbReference>
<dbReference type="SMART" id="SM00267">
    <property type="entry name" value="GGDEF"/>
    <property type="match status" value="1"/>
</dbReference>
<dbReference type="EMBL" id="QFWT01000010">
    <property type="protein sequence ID" value="PWI32173.1"/>
    <property type="molecule type" value="Genomic_DNA"/>
</dbReference>
<feature type="transmembrane region" description="Helical" evidence="4">
    <location>
        <begin position="64"/>
        <end position="85"/>
    </location>
</feature>
<protein>
    <recommendedName>
        <fullName evidence="2">diguanylate cyclase</fullName>
        <ecNumber evidence="2">2.7.7.65</ecNumber>
    </recommendedName>
</protein>
<accession>A0A2U3B5U7</accession>
<dbReference type="NCBIfam" id="TIGR00254">
    <property type="entry name" value="GGDEF"/>
    <property type="match status" value="1"/>
</dbReference>
<dbReference type="Pfam" id="PF00990">
    <property type="entry name" value="GGDEF"/>
    <property type="match status" value="1"/>
</dbReference>
<sequence>MLLSALMVTLFGLVASLMIREPDAPRKAKPFFVSFFLTSAIIILLLSVVPTFHSPLEHKIMDIFFILNIAVLSIGMAVRFQKYFIERVYYIFLFFYLIFHMTGPYYLILPVIFGIINSIFIIWLILTRQPKPNRADFGLIVTLLMWFSVLLFDLSNHISHDHQDFLSKLMLTNLIFAPAFIFGVGIFLLASYMMDSNILLERLASKDELTDMLNRRALFEKITAQIDYLKRKNQPASIIIADIDYFKKINDSYGHDAGDEAIRHFSSIIKGVIRNYDISARYGGEEFIIFLPGVNTDTALTVAERIRSQCESNVLSYKENNIYFTASFGVSEFQFDKRPDVSINIADQALYTSKHTGRNRVSLK</sequence>
<dbReference type="InterPro" id="IPR029787">
    <property type="entry name" value="Nucleotide_cyclase"/>
</dbReference>
<gene>
    <name evidence="6" type="ORF">DI392_15950</name>
</gene>
<evidence type="ECO:0000256" key="1">
    <source>
        <dbReference type="ARBA" id="ARBA00001946"/>
    </source>
</evidence>
<evidence type="ECO:0000256" key="4">
    <source>
        <dbReference type="SAM" id="Phobius"/>
    </source>
</evidence>
<feature type="domain" description="GGDEF" evidence="5">
    <location>
        <begin position="234"/>
        <end position="364"/>
    </location>
</feature>
<evidence type="ECO:0000313" key="6">
    <source>
        <dbReference type="EMBL" id="PWI32173.1"/>
    </source>
</evidence>
<evidence type="ECO:0000256" key="3">
    <source>
        <dbReference type="ARBA" id="ARBA00034247"/>
    </source>
</evidence>
<keyword evidence="4" id="KW-0812">Transmembrane</keyword>
<dbReference type="InterPro" id="IPR043128">
    <property type="entry name" value="Rev_trsase/Diguanyl_cyclase"/>
</dbReference>
<keyword evidence="4" id="KW-0472">Membrane</keyword>
<dbReference type="EC" id="2.7.7.65" evidence="2"/>
<feature type="transmembrane region" description="Helical" evidence="4">
    <location>
        <begin position="174"/>
        <end position="194"/>
    </location>
</feature>
<dbReference type="GO" id="GO:0052621">
    <property type="term" value="F:diguanylate cyclase activity"/>
    <property type="evidence" value="ECO:0007669"/>
    <property type="project" value="UniProtKB-EC"/>
</dbReference>
<dbReference type="Proteomes" id="UP000245362">
    <property type="component" value="Unassembled WGS sequence"/>
</dbReference>
<keyword evidence="4" id="KW-1133">Transmembrane helix</keyword>